<dbReference type="AlphaFoldDB" id="A0A2X4U462"/>
<keyword evidence="2" id="KW-0472">Membrane</keyword>
<dbReference type="KEGG" id="rcr:NCTC10994_00794"/>
<name>A0A2X4U462_9NOCA</name>
<dbReference type="STRING" id="1219011.GCA_001895045_00514"/>
<organism evidence="3 4">
    <name type="scientific">Rhodococcus coprophilus</name>
    <dbReference type="NCBI Taxonomy" id="38310"/>
    <lineage>
        <taxon>Bacteria</taxon>
        <taxon>Bacillati</taxon>
        <taxon>Actinomycetota</taxon>
        <taxon>Actinomycetes</taxon>
        <taxon>Mycobacteriales</taxon>
        <taxon>Nocardiaceae</taxon>
        <taxon>Rhodococcus</taxon>
    </lineage>
</organism>
<feature type="transmembrane region" description="Helical" evidence="2">
    <location>
        <begin position="47"/>
        <end position="64"/>
    </location>
</feature>
<dbReference type="EMBL" id="LS483468">
    <property type="protein sequence ID" value="SQI29092.1"/>
    <property type="molecule type" value="Genomic_DNA"/>
</dbReference>
<feature type="transmembrane region" description="Helical" evidence="2">
    <location>
        <begin position="71"/>
        <end position="91"/>
    </location>
</feature>
<sequence>MRVPAAGAKRWEDGDYPGLVSRSSRSGATPGRTTGTPAFSEQMWVPWWWWPIGLGIAALLAAELHMGAPGLYAWLPYVLLLPFPIWALIWLSRSKVEVVDGELVVGRAHLPVDVISRGVVVPASAKSAAMGRQLDPAAFVQHRPWVKTMAMVVLDDPDDPTPYWLISTRHPAELLAALGCEVTSVK</sequence>
<accession>A0A2X4U462</accession>
<evidence type="ECO:0000256" key="2">
    <source>
        <dbReference type="SAM" id="Phobius"/>
    </source>
</evidence>
<proteinExistence type="predicted"/>
<dbReference type="InterPro" id="IPR021443">
    <property type="entry name" value="DUF3093"/>
</dbReference>
<keyword evidence="2" id="KW-0812">Transmembrane</keyword>
<evidence type="ECO:0000256" key="1">
    <source>
        <dbReference type="SAM" id="MobiDB-lite"/>
    </source>
</evidence>
<evidence type="ECO:0000313" key="3">
    <source>
        <dbReference type="EMBL" id="SQI29092.1"/>
    </source>
</evidence>
<evidence type="ECO:0000313" key="4">
    <source>
        <dbReference type="Proteomes" id="UP000249091"/>
    </source>
</evidence>
<keyword evidence="2" id="KW-1133">Transmembrane helix</keyword>
<protein>
    <submittedName>
        <fullName evidence="3">Protein of uncharacterized function (DUF3093)</fullName>
    </submittedName>
</protein>
<feature type="compositionally biased region" description="Low complexity" evidence="1">
    <location>
        <begin position="21"/>
        <end position="37"/>
    </location>
</feature>
<dbReference type="Proteomes" id="UP000249091">
    <property type="component" value="Chromosome 1"/>
</dbReference>
<feature type="region of interest" description="Disordered" evidence="1">
    <location>
        <begin position="17"/>
        <end position="37"/>
    </location>
</feature>
<reference evidence="3 4" key="1">
    <citation type="submission" date="2018-06" db="EMBL/GenBank/DDBJ databases">
        <authorList>
            <consortium name="Pathogen Informatics"/>
            <person name="Doyle S."/>
        </authorList>
    </citation>
    <scope>NUCLEOTIDE SEQUENCE [LARGE SCALE GENOMIC DNA]</scope>
    <source>
        <strain evidence="3 4">NCTC10994</strain>
    </source>
</reference>
<gene>
    <name evidence="3" type="ORF">NCTC10994_00794</name>
</gene>
<keyword evidence="4" id="KW-1185">Reference proteome</keyword>
<dbReference type="Pfam" id="PF11292">
    <property type="entry name" value="DUF3093"/>
    <property type="match status" value="1"/>
</dbReference>